<organism evidence="2 3">
    <name type="scientific">Dyadobacter psychrotolerans</name>
    <dbReference type="NCBI Taxonomy" id="2541721"/>
    <lineage>
        <taxon>Bacteria</taxon>
        <taxon>Pseudomonadati</taxon>
        <taxon>Bacteroidota</taxon>
        <taxon>Cytophagia</taxon>
        <taxon>Cytophagales</taxon>
        <taxon>Spirosomataceae</taxon>
        <taxon>Dyadobacter</taxon>
    </lineage>
</organism>
<sequence>MDEKNNFIFSFPRVCLNQKTTLFSPKKKQEKKKAHGKRPASKPKGSGISTFGVDGVQPASIMAVIMPNAFGLLIKS</sequence>
<dbReference type="RefSeq" id="WP_131959320.1">
    <property type="nucleotide sequence ID" value="NZ_SMFL01000005.1"/>
</dbReference>
<reference evidence="2 3" key="1">
    <citation type="submission" date="2019-03" db="EMBL/GenBank/DDBJ databases">
        <title>Dyadobacter AR-3-6 sp. nov., isolated from arctic soil.</title>
        <authorList>
            <person name="Chaudhary D.K."/>
        </authorList>
    </citation>
    <scope>NUCLEOTIDE SEQUENCE [LARGE SCALE GENOMIC DNA]</scope>
    <source>
        <strain evidence="2 3">AR-3-6</strain>
    </source>
</reference>
<feature type="compositionally biased region" description="Basic residues" evidence="1">
    <location>
        <begin position="25"/>
        <end position="41"/>
    </location>
</feature>
<protein>
    <submittedName>
        <fullName evidence="2">Uncharacterized protein</fullName>
    </submittedName>
</protein>
<comment type="caution">
    <text evidence="2">The sequence shown here is derived from an EMBL/GenBank/DDBJ whole genome shotgun (WGS) entry which is preliminary data.</text>
</comment>
<evidence type="ECO:0000313" key="3">
    <source>
        <dbReference type="Proteomes" id="UP000294850"/>
    </source>
</evidence>
<accession>A0A4R5DKM9</accession>
<gene>
    <name evidence="2" type="ORF">E0F88_16245</name>
</gene>
<keyword evidence="3" id="KW-1185">Reference proteome</keyword>
<proteinExistence type="predicted"/>
<feature type="region of interest" description="Disordered" evidence="1">
    <location>
        <begin position="22"/>
        <end position="50"/>
    </location>
</feature>
<dbReference type="AlphaFoldDB" id="A0A4R5DKM9"/>
<evidence type="ECO:0000313" key="2">
    <source>
        <dbReference type="EMBL" id="TDE14736.1"/>
    </source>
</evidence>
<evidence type="ECO:0000256" key="1">
    <source>
        <dbReference type="SAM" id="MobiDB-lite"/>
    </source>
</evidence>
<dbReference type="Proteomes" id="UP000294850">
    <property type="component" value="Unassembled WGS sequence"/>
</dbReference>
<name>A0A4R5DKM9_9BACT</name>
<dbReference type="EMBL" id="SMFL01000005">
    <property type="protein sequence ID" value="TDE14736.1"/>
    <property type="molecule type" value="Genomic_DNA"/>
</dbReference>